<gene>
    <name evidence="1" type="ORF">GS597_18190</name>
</gene>
<accession>A0A8K2A2H1</accession>
<reference evidence="1" key="1">
    <citation type="submission" date="2019-12" db="EMBL/GenBank/DDBJ databases">
        <title>High-Quality draft genome sequences of three cyanobacteria isolated from the limestone walls of the Old Cathedral of Coimbra.</title>
        <authorList>
            <person name="Tiago I."/>
            <person name="Soares F."/>
            <person name="Portugal A."/>
        </authorList>
    </citation>
    <scope>NUCLEOTIDE SEQUENCE [LARGE SCALE GENOMIC DNA]</scope>
    <source>
        <strain evidence="1">C</strain>
    </source>
</reference>
<keyword evidence="2" id="KW-1185">Reference proteome</keyword>
<evidence type="ECO:0000313" key="2">
    <source>
        <dbReference type="Proteomes" id="UP000607397"/>
    </source>
</evidence>
<comment type="caution">
    <text evidence="1">The sequence shown here is derived from an EMBL/GenBank/DDBJ whole genome shotgun (WGS) entry which is preliminary data.</text>
</comment>
<dbReference type="RefSeq" id="WP_161826876.1">
    <property type="nucleotide sequence ID" value="NZ_WVIC01000051.1"/>
</dbReference>
<dbReference type="AlphaFoldDB" id="A0A8K2A2H1"/>
<evidence type="ECO:0000313" key="1">
    <source>
        <dbReference type="EMBL" id="NCJ08402.1"/>
    </source>
</evidence>
<protein>
    <submittedName>
        <fullName evidence="1">DUF2949 domain-containing protein</fullName>
    </submittedName>
</protein>
<dbReference type="Proteomes" id="UP000607397">
    <property type="component" value="Unassembled WGS sequence"/>
</dbReference>
<organism evidence="1 2">
    <name type="scientific">Petrachloros mirabilis ULC683</name>
    <dbReference type="NCBI Taxonomy" id="2781853"/>
    <lineage>
        <taxon>Bacteria</taxon>
        <taxon>Bacillati</taxon>
        <taxon>Cyanobacteriota</taxon>
        <taxon>Cyanophyceae</taxon>
        <taxon>Synechococcales</taxon>
        <taxon>Petrachlorosaceae</taxon>
        <taxon>Petrachloros</taxon>
        <taxon>Petrachloros mirabilis</taxon>
    </lineage>
</organism>
<dbReference type="EMBL" id="WVIC01000051">
    <property type="protein sequence ID" value="NCJ08402.1"/>
    <property type="molecule type" value="Genomic_DNA"/>
</dbReference>
<proteinExistence type="predicted"/>
<dbReference type="Pfam" id="PF11165">
    <property type="entry name" value="DUF2949"/>
    <property type="match status" value="1"/>
</dbReference>
<name>A0A8K2A2H1_9CYAN</name>
<sequence>MTLNTTQLLQFLEQDLELPSHTIDLALRRLEQNPGPIPMVLWQYGLVSLEQLNQIYDYLETI</sequence>
<dbReference type="InterPro" id="IPR021336">
    <property type="entry name" value="DUF2949"/>
</dbReference>